<dbReference type="InterPro" id="IPR050585">
    <property type="entry name" value="Xaa-Pro_dipeptidyl-ppase/CocE"/>
</dbReference>
<dbReference type="Pfam" id="PF02129">
    <property type="entry name" value="Peptidase_S15"/>
    <property type="match status" value="1"/>
</dbReference>
<gene>
    <name evidence="3" type="ORF">KN815_29160</name>
</gene>
<dbReference type="Proteomes" id="UP000720508">
    <property type="component" value="Unassembled WGS sequence"/>
</dbReference>
<proteinExistence type="predicted"/>
<comment type="caution">
    <text evidence="3">The sequence shown here is derived from an EMBL/GenBank/DDBJ whole genome shotgun (WGS) entry which is preliminary data.</text>
</comment>
<accession>A0ABS6CM09</accession>
<dbReference type="InterPro" id="IPR005674">
    <property type="entry name" value="CocE/Ser_esterase"/>
</dbReference>
<evidence type="ECO:0000256" key="1">
    <source>
        <dbReference type="ARBA" id="ARBA00022801"/>
    </source>
</evidence>
<dbReference type="RefSeq" id="WP_216344879.1">
    <property type="nucleotide sequence ID" value="NZ_JAHLEM010000366.1"/>
</dbReference>
<dbReference type="EMBL" id="JAHLEM010000366">
    <property type="protein sequence ID" value="MBU3867981.1"/>
    <property type="molecule type" value="Genomic_DNA"/>
</dbReference>
<name>A0ABS6CM09_9ACTN</name>
<keyword evidence="1 3" id="KW-0378">Hydrolase</keyword>
<evidence type="ECO:0000259" key="2">
    <source>
        <dbReference type="SMART" id="SM00939"/>
    </source>
</evidence>
<dbReference type="InterPro" id="IPR000383">
    <property type="entry name" value="Xaa-Pro-like_dom"/>
</dbReference>
<dbReference type="SMART" id="SM00939">
    <property type="entry name" value="PepX_C"/>
    <property type="match status" value="1"/>
</dbReference>
<keyword evidence="4" id="KW-1185">Reference proteome</keyword>
<dbReference type="PANTHER" id="PTHR43056:SF10">
    <property type="entry name" value="COCE_NOND FAMILY, PUTATIVE (AFU_ORTHOLOGUE AFUA_7G00600)-RELATED"/>
    <property type="match status" value="1"/>
</dbReference>
<dbReference type="GO" id="GO:0016787">
    <property type="term" value="F:hydrolase activity"/>
    <property type="evidence" value="ECO:0007669"/>
    <property type="project" value="UniProtKB-KW"/>
</dbReference>
<reference evidence="3 4" key="1">
    <citation type="submission" date="2021-06" db="EMBL/GenBank/DDBJ databases">
        <authorList>
            <person name="Pan X."/>
        </authorList>
    </citation>
    <scope>NUCLEOTIDE SEQUENCE [LARGE SCALE GENOMIC DNA]</scope>
    <source>
        <strain evidence="3 4">4503</strain>
    </source>
</reference>
<dbReference type="PANTHER" id="PTHR43056">
    <property type="entry name" value="PEPTIDASE S9 PROLYL OLIGOPEPTIDASE"/>
    <property type="match status" value="1"/>
</dbReference>
<sequence length="659" mass="73634">MTTATTETGTTHTTTIPLGDGIRLAATLYLPVPGPEPVPVLLEALPYRKDDHLGVEARPEYLRFRDEYRFAVCRVDLRGTGSSEGFADDEYPEREPEDLCEVIAWLAGQPWCNGSVGMFGTSYSGFNAFHAAMRAPAALKAIVPIYSSDDRYTDDVHYLGGALRAVDLIDYPLYLAAMNALPPVPALAGPDWRETWHKRMDTMEPWLLSWLENQRHGAFWRRGSIRPDYDLVRCPTMIVQGWADGYRNNSFRTISRLQDQGTPYRLLIGPWSHMSTRSSLPGPWIDLVPEMARWFDRWLRGIDNGIDREPPISYFTRHSTRPEPDLARLRGEWRSERQWPPARAREVTLGLGRDPRELRVKPSTGTAAWIDCAGSLPWGQPSDQRYDDADSLTWEWTVGEQPLPEGSLELLGHPRLRLKVSADAPVAYVSAKLSEVFPDGTSSLITRTLLNLTHRDGHDAEPRPLTPGRAETVDIELNATACVLTPGHRLRLSLAGADWPNTFAPPTPLTLTVDAAGSELTLPVTAGPGPCPPPVFHEVTPESLPDGKGVTWTVERDVLARTTTCFVDYADVWTTHDGTVCEARNTGRVTVDERTHDQTLVARCVYTVGWPEARVTTAADLFLTAHADRYEADITVRAGEDDQQVFERDWQRSLPRDLA</sequence>
<evidence type="ECO:0000313" key="3">
    <source>
        <dbReference type="EMBL" id="MBU3867981.1"/>
    </source>
</evidence>
<dbReference type="NCBIfam" id="TIGR00976">
    <property type="entry name" value="CocE_NonD"/>
    <property type="match status" value="1"/>
</dbReference>
<dbReference type="InterPro" id="IPR013736">
    <property type="entry name" value="Xaa-Pro_dipept_C"/>
</dbReference>
<evidence type="ECO:0000313" key="4">
    <source>
        <dbReference type="Proteomes" id="UP000720508"/>
    </source>
</evidence>
<dbReference type="Pfam" id="PF08530">
    <property type="entry name" value="PepX_C"/>
    <property type="match status" value="1"/>
</dbReference>
<feature type="domain" description="Xaa-Pro dipeptidyl-peptidase C-terminal" evidence="2">
    <location>
        <begin position="292"/>
        <end position="521"/>
    </location>
</feature>
<organism evidence="3 4">
    <name type="scientific">Streptomyces niphimycinicus</name>
    <dbReference type="NCBI Taxonomy" id="2842201"/>
    <lineage>
        <taxon>Bacteria</taxon>
        <taxon>Bacillati</taxon>
        <taxon>Actinomycetota</taxon>
        <taxon>Actinomycetes</taxon>
        <taxon>Kitasatosporales</taxon>
        <taxon>Streptomycetaceae</taxon>
        <taxon>Streptomyces</taxon>
    </lineage>
</organism>
<protein>
    <submittedName>
        <fullName evidence="3">CocE/NonD family hydrolase</fullName>
    </submittedName>
</protein>